<evidence type="ECO:0000256" key="3">
    <source>
        <dbReference type="ARBA" id="ARBA00022989"/>
    </source>
</evidence>
<accession>A0A9J6GSN8</accession>
<protein>
    <submittedName>
        <fullName evidence="7">Uncharacterized protein</fullName>
    </submittedName>
</protein>
<reference evidence="7 8" key="1">
    <citation type="journal article" date="2020" name="Cell">
        <title>Large-Scale Comparative Analyses of Tick Genomes Elucidate Their Genetic Diversity and Vector Capacities.</title>
        <authorList>
            <consortium name="Tick Genome and Microbiome Consortium (TIGMIC)"/>
            <person name="Jia N."/>
            <person name="Wang J."/>
            <person name="Shi W."/>
            <person name="Du L."/>
            <person name="Sun Y."/>
            <person name="Zhan W."/>
            <person name="Jiang J.F."/>
            <person name="Wang Q."/>
            <person name="Zhang B."/>
            <person name="Ji P."/>
            <person name="Bell-Sakyi L."/>
            <person name="Cui X.M."/>
            <person name="Yuan T.T."/>
            <person name="Jiang B.G."/>
            <person name="Yang W.F."/>
            <person name="Lam T.T."/>
            <person name="Chang Q.C."/>
            <person name="Ding S.J."/>
            <person name="Wang X.J."/>
            <person name="Zhu J.G."/>
            <person name="Ruan X.D."/>
            <person name="Zhao L."/>
            <person name="Wei J.T."/>
            <person name="Ye R.Z."/>
            <person name="Que T.C."/>
            <person name="Du C.H."/>
            <person name="Zhou Y.H."/>
            <person name="Cheng J.X."/>
            <person name="Dai P.F."/>
            <person name="Guo W.B."/>
            <person name="Han X.H."/>
            <person name="Huang E.J."/>
            <person name="Li L.F."/>
            <person name="Wei W."/>
            <person name="Gao Y.C."/>
            <person name="Liu J.Z."/>
            <person name="Shao H.Z."/>
            <person name="Wang X."/>
            <person name="Wang C.C."/>
            <person name="Yang T.C."/>
            <person name="Huo Q.B."/>
            <person name="Li W."/>
            <person name="Chen H.Y."/>
            <person name="Chen S.E."/>
            <person name="Zhou L.G."/>
            <person name="Ni X.B."/>
            <person name="Tian J.H."/>
            <person name="Sheng Y."/>
            <person name="Liu T."/>
            <person name="Pan Y.S."/>
            <person name="Xia L.Y."/>
            <person name="Li J."/>
            <person name="Zhao F."/>
            <person name="Cao W.C."/>
        </authorList>
    </citation>
    <scope>NUCLEOTIDE SEQUENCE [LARGE SCALE GENOMIC DNA]</scope>
    <source>
        <strain evidence="7">HaeL-2018</strain>
    </source>
</reference>
<feature type="transmembrane region" description="Helical" evidence="6">
    <location>
        <begin position="577"/>
        <end position="596"/>
    </location>
</feature>
<feature type="region of interest" description="Disordered" evidence="5">
    <location>
        <begin position="42"/>
        <end position="75"/>
    </location>
</feature>
<dbReference type="InterPro" id="IPR011701">
    <property type="entry name" value="MFS"/>
</dbReference>
<evidence type="ECO:0000256" key="4">
    <source>
        <dbReference type="ARBA" id="ARBA00023136"/>
    </source>
</evidence>
<dbReference type="EMBL" id="JABSTR010000008">
    <property type="protein sequence ID" value="KAH9377284.1"/>
    <property type="molecule type" value="Genomic_DNA"/>
</dbReference>
<evidence type="ECO:0000256" key="2">
    <source>
        <dbReference type="ARBA" id="ARBA00022692"/>
    </source>
</evidence>
<dbReference type="OrthoDB" id="2261376at2759"/>
<feature type="transmembrane region" description="Helical" evidence="6">
    <location>
        <begin position="511"/>
        <end position="533"/>
    </location>
</feature>
<dbReference type="GO" id="GO:0022857">
    <property type="term" value="F:transmembrane transporter activity"/>
    <property type="evidence" value="ECO:0007669"/>
    <property type="project" value="InterPro"/>
</dbReference>
<evidence type="ECO:0000313" key="8">
    <source>
        <dbReference type="Proteomes" id="UP000821853"/>
    </source>
</evidence>
<feature type="transmembrane region" description="Helical" evidence="6">
    <location>
        <begin position="459"/>
        <end position="477"/>
    </location>
</feature>
<evidence type="ECO:0000256" key="1">
    <source>
        <dbReference type="ARBA" id="ARBA00004141"/>
    </source>
</evidence>
<feature type="region of interest" description="Disordered" evidence="5">
    <location>
        <begin position="1"/>
        <end position="29"/>
    </location>
</feature>
<sequence>MCPVTRNNTKKNDETGKRQQGSQEDPEACPWRLRTLRFLPAAQLATARRRSNGRSRRARGPPHRQPRRRLQGRGVPAALSWPQVRAAPRRRCWRTCTRSWVTATSRGACSAPACCPWWCSSCTASPTSSSPATWPTGAGLPTACATCRRNSGRNAAIPVLEDGSLSQCTTYDPPVPWEGGKAGGKERHVVPCKEWDYEIRHVADSIVSQWNMVCSSRWRLELAKATNMLGAVLLVPAAGFASDHVGRRPVIVGSALVSLVSGVGASTAQTLFLFLLWRFLVAAATCSAQVLIFIMIYEVTGRHSRPVYGVLDTAIGTTLVPPLMYAVSELEPHWYLSHAFLLVPTVMLIPWAYELEESPIWLLTLRGTRAARSVVFAAAKSNGILPSQAEISFGALRSQISQIEGSTLYSMANVDFTESYIKQRAFRWRALSVFVSWFSVNLAYYGLVLRATFTRKVWHAGHMVAQSLLYACVCWYLNNHGQRGTLSILLGLLSVSAVAHASLPLVNGGSLSVPLGIVVSSLASGALSVNYGYTAEVFPTLRRSVGLTVSYAFGRVGVLTASGTLELVSTAGQADAVLDLLVAVLALLSAVAIQWLPEVHALKTHRTSHTVMTEAQRKAAILDSLGVDRHPRSRLSHKSRAKRAQPARWFCG</sequence>
<feature type="transmembrane region" description="Helical" evidence="6">
    <location>
        <begin position="484"/>
        <end position="505"/>
    </location>
</feature>
<comment type="subcellular location">
    <subcellularLocation>
        <location evidence="1">Membrane</location>
        <topology evidence="1">Multi-pass membrane protein</topology>
    </subcellularLocation>
</comment>
<feature type="transmembrane region" description="Helical" evidence="6">
    <location>
        <begin position="545"/>
        <end position="565"/>
    </location>
</feature>
<keyword evidence="8" id="KW-1185">Reference proteome</keyword>
<proteinExistence type="predicted"/>
<dbReference type="GO" id="GO:0016020">
    <property type="term" value="C:membrane"/>
    <property type="evidence" value="ECO:0007669"/>
    <property type="project" value="UniProtKB-SubCell"/>
</dbReference>
<keyword evidence="2 6" id="KW-0812">Transmembrane</keyword>
<keyword evidence="3 6" id="KW-1133">Transmembrane helix</keyword>
<dbReference type="PROSITE" id="PS00216">
    <property type="entry name" value="SUGAR_TRANSPORT_1"/>
    <property type="match status" value="1"/>
</dbReference>
<dbReference type="Gene3D" id="1.20.1250.20">
    <property type="entry name" value="MFS general substrate transporter like domains"/>
    <property type="match status" value="2"/>
</dbReference>
<feature type="transmembrane region" description="Helical" evidence="6">
    <location>
        <begin position="275"/>
        <end position="297"/>
    </location>
</feature>
<evidence type="ECO:0000256" key="5">
    <source>
        <dbReference type="SAM" id="MobiDB-lite"/>
    </source>
</evidence>
<dbReference type="OMA" id="RQLAIMG"/>
<gene>
    <name evidence="7" type="ORF">HPB48_002701</name>
</gene>
<name>A0A9J6GSN8_HAELO</name>
<dbReference type="PANTHER" id="PTHR24064">
    <property type="entry name" value="SOLUTE CARRIER FAMILY 22 MEMBER"/>
    <property type="match status" value="1"/>
</dbReference>
<dbReference type="InterPro" id="IPR036259">
    <property type="entry name" value="MFS_trans_sf"/>
</dbReference>
<evidence type="ECO:0000256" key="6">
    <source>
        <dbReference type="SAM" id="Phobius"/>
    </source>
</evidence>
<organism evidence="7 8">
    <name type="scientific">Haemaphysalis longicornis</name>
    <name type="common">Bush tick</name>
    <dbReference type="NCBI Taxonomy" id="44386"/>
    <lineage>
        <taxon>Eukaryota</taxon>
        <taxon>Metazoa</taxon>
        <taxon>Ecdysozoa</taxon>
        <taxon>Arthropoda</taxon>
        <taxon>Chelicerata</taxon>
        <taxon>Arachnida</taxon>
        <taxon>Acari</taxon>
        <taxon>Parasitiformes</taxon>
        <taxon>Ixodida</taxon>
        <taxon>Ixodoidea</taxon>
        <taxon>Ixodidae</taxon>
        <taxon>Haemaphysalinae</taxon>
        <taxon>Haemaphysalis</taxon>
    </lineage>
</organism>
<keyword evidence="4 6" id="KW-0472">Membrane</keyword>
<evidence type="ECO:0000313" key="7">
    <source>
        <dbReference type="EMBL" id="KAH9377284.1"/>
    </source>
</evidence>
<comment type="caution">
    <text evidence="7">The sequence shown here is derived from an EMBL/GenBank/DDBJ whole genome shotgun (WGS) entry which is preliminary data.</text>
</comment>
<dbReference type="SUPFAM" id="SSF103473">
    <property type="entry name" value="MFS general substrate transporter"/>
    <property type="match status" value="1"/>
</dbReference>
<dbReference type="Pfam" id="PF07690">
    <property type="entry name" value="MFS_1"/>
    <property type="match status" value="1"/>
</dbReference>
<dbReference type="VEuPathDB" id="VectorBase:HLOH_041416"/>
<dbReference type="InterPro" id="IPR005829">
    <property type="entry name" value="Sugar_transporter_CS"/>
</dbReference>
<feature type="compositionally biased region" description="Basic residues" evidence="5">
    <location>
        <begin position="47"/>
        <end position="71"/>
    </location>
</feature>
<feature type="transmembrane region" description="Helical" evidence="6">
    <location>
        <begin position="428"/>
        <end position="447"/>
    </location>
</feature>
<dbReference type="AlphaFoldDB" id="A0A9J6GSN8"/>
<feature type="transmembrane region" description="Helical" evidence="6">
    <location>
        <begin position="250"/>
        <end position="269"/>
    </location>
</feature>
<dbReference type="Proteomes" id="UP000821853">
    <property type="component" value="Unassembled WGS sequence"/>
</dbReference>